<dbReference type="CDD" id="cd00086">
    <property type="entry name" value="homeodomain"/>
    <property type="match status" value="1"/>
</dbReference>
<keyword evidence="8 9" id="KW-0539">Nucleus</keyword>
<evidence type="ECO:0000256" key="6">
    <source>
        <dbReference type="ARBA" id="ARBA00023155"/>
    </source>
</evidence>
<dbReference type="Gene3D" id="1.10.10.60">
    <property type="entry name" value="Homeodomain-like"/>
    <property type="match status" value="1"/>
</dbReference>
<keyword evidence="4 11" id="KW-0175">Coiled coil</keyword>
<dbReference type="InterPro" id="IPR009057">
    <property type="entry name" value="Homeodomain-like_sf"/>
</dbReference>
<dbReference type="Proteomes" id="UP000436088">
    <property type="component" value="Unassembled WGS sequence"/>
</dbReference>
<comment type="caution">
    <text evidence="14">The sequence shown here is derived from an EMBL/GenBank/DDBJ whole genome shotgun (WGS) entry which is preliminary data.</text>
</comment>
<keyword evidence="15" id="KW-1185">Reference proteome</keyword>
<keyword evidence="3" id="KW-0805">Transcription regulation</keyword>
<evidence type="ECO:0000313" key="15">
    <source>
        <dbReference type="Proteomes" id="UP000436088"/>
    </source>
</evidence>
<dbReference type="InterPro" id="IPR057993">
    <property type="entry name" value="HD-Zip_IV_C"/>
</dbReference>
<gene>
    <name evidence="14" type="ORF">F3Y22_tig00111659pilonHSYRG00071</name>
</gene>
<dbReference type="GO" id="GO:0008289">
    <property type="term" value="F:lipid binding"/>
    <property type="evidence" value="ECO:0007669"/>
    <property type="project" value="InterPro"/>
</dbReference>
<keyword evidence="6 9" id="KW-0371">Homeobox</keyword>
<dbReference type="Pfam" id="PF00046">
    <property type="entry name" value="Homeodomain"/>
    <property type="match status" value="1"/>
</dbReference>
<dbReference type="PANTHER" id="PTHR45654">
    <property type="entry name" value="HOMEOBOX-LEUCINE ZIPPER PROTEIN MERISTEM L1"/>
    <property type="match status" value="1"/>
</dbReference>
<feature type="domain" description="START" evidence="13">
    <location>
        <begin position="157"/>
        <end position="337"/>
    </location>
</feature>
<feature type="DNA-binding region" description="Homeobox" evidence="9">
    <location>
        <begin position="8"/>
        <end position="31"/>
    </location>
</feature>
<sequence length="591" mass="64755">MDGYESRRLGLEGNQIKFWFQNRRTQMKTQFERHENVILRQENDKLRAENDLLKQATTTPVCDGCGGPTVPGEISYEQHRLRIENTRLKDELSRTRALSNKFLDSPVSSQGLNSNLELGVGRNGFSGLNNAGTTSPMGFEYGDGAMMPLVKPVVNEMRYDKSAFLDVALLATDELIKMAQTDNPLWINGLDGGIESLNTEEYRRTVSSSIGMKPTGCVTEATRSWLSSCRGTDGCARTIDVLSGGTGGTRDNELLVMEAEFQVFSPLVPVRLVRFTRFCKQHSEGVWAVVDVSVDLSQGAAYMQKFPNCRRLPFGCLIQDVDDNLHGSNTRSTMTVLFTISYGHYSVLVSGSVRTGGLQLSKGSVTTCIHKWDKLSVGNVGEDVRVMTRKNINDPGEPHGVVLCAATSVWMPITRARLFDFLLDEQMRSEWDILSHEITDFSHSNYLLGCGVPLQTINANEKNMLILQETWSDACGALVVYAPVDISSMSVVMNGCDSAYMALLPSGFAILLYTSPSYHGGRSDSNGPLVKNEFDGSISGGCLLHRISDYGEQLPTAKLTAESVESVSNLISCTIQKIKASVAGTLPGATK</sequence>
<evidence type="ECO:0000313" key="14">
    <source>
        <dbReference type="EMBL" id="KAE8675568.1"/>
    </source>
</evidence>
<dbReference type="PROSITE" id="PS50848">
    <property type="entry name" value="START"/>
    <property type="match status" value="1"/>
</dbReference>
<accession>A0A6A2XJ62</accession>
<dbReference type="EMBL" id="VEPZ02001398">
    <property type="protein sequence ID" value="KAE8675568.1"/>
    <property type="molecule type" value="Genomic_DNA"/>
</dbReference>
<reference evidence="14" key="1">
    <citation type="submission" date="2019-09" db="EMBL/GenBank/DDBJ databases">
        <title>Draft genome information of white flower Hibiscus syriacus.</title>
        <authorList>
            <person name="Kim Y.-M."/>
        </authorList>
    </citation>
    <scope>NUCLEOTIDE SEQUENCE [LARGE SCALE GENOMIC DNA]</scope>
    <source>
        <strain evidence="14">YM2019G1</strain>
    </source>
</reference>
<dbReference type="InterPro" id="IPR042160">
    <property type="entry name" value="HD-Zip_IV"/>
</dbReference>
<evidence type="ECO:0000256" key="3">
    <source>
        <dbReference type="ARBA" id="ARBA00023015"/>
    </source>
</evidence>
<keyword evidence="5 9" id="KW-0238">DNA-binding</keyword>
<dbReference type="SUPFAM" id="SSF46689">
    <property type="entry name" value="Homeodomain-like"/>
    <property type="match status" value="1"/>
</dbReference>
<comment type="subcellular location">
    <subcellularLocation>
        <location evidence="1 9 10">Nucleus</location>
    </subcellularLocation>
</comment>
<evidence type="ECO:0000256" key="11">
    <source>
        <dbReference type="SAM" id="Coils"/>
    </source>
</evidence>
<evidence type="ECO:0000256" key="10">
    <source>
        <dbReference type="RuleBase" id="RU000682"/>
    </source>
</evidence>
<evidence type="ECO:0000256" key="2">
    <source>
        <dbReference type="ARBA" id="ARBA00006789"/>
    </source>
</evidence>
<dbReference type="AlphaFoldDB" id="A0A6A2XJ62"/>
<dbReference type="SMART" id="SM00234">
    <property type="entry name" value="START"/>
    <property type="match status" value="1"/>
</dbReference>
<feature type="domain" description="Homeobox" evidence="12">
    <location>
        <begin position="6"/>
        <end position="30"/>
    </location>
</feature>
<comment type="similarity">
    <text evidence="2">Belongs to the HD-ZIP homeobox family. Class IV subfamily.</text>
</comment>
<evidence type="ECO:0000256" key="9">
    <source>
        <dbReference type="PROSITE-ProRule" id="PRU00108"/>
    </source>
</evidence>
<dbReference type="PANTHER" id="PTHR45654:SF107">
    <property type="entry name" value="HOMEOBOX-LEUCINE ZIPPER PROTEIN ANTHOCYANINLESS 2-LIKE ISOFORM X1"/>
    <property type="match status" value="1"/>
</dbReference>
<evidence type="ECO:0000256" key="7">
    <source>
        <dbReference type="ARBA" id="ARBA00023163"/>
    </source>
</evidence>
<dbReference type="GO" id="GO:0005634">
    <property type="term" value="C:nucleus"/>
    <property type="evidence" value="ECO:0007669"/>
    <property type="project" value="UniProtKB-SubCell"/>
</dbReference>
<dbReference type="InterPro" id="IPR002913">
    <property type="entry name" value="START_lipid-bd_dom"/>
</dbReference>
<evidence type="ECO:0000256" key="1">
    <source>
        <dbReference type="ARBA" id="ARBA00004123"/>
    </source>
</evidence>
<dbReference type="SUPFAM" id="SSF55961">
    <property type="entry name" value="Bet v1-like"/>
    <property type="match status" value="2"/>
</dbReference>
<dbReference type="GO" id="GO:0003677">
    <property type="term" value="F:DNA binding"/>
    <property type="evidence" value="ECO:0007669"/>
    <property type="project" value="UniProtKB-UniRule"/>
</dbReference>
<dbReference type="Pfam" id="PF01852">
    <property type="entry name" value="START"/>
    <property type="match status" value="1"/>
</dbReference>
<keyword evidence="7" id="KW-0804">Transcription</keyword>
<evidence type="ECO:0000259" key="13">
    <source>
        <dbReference type="PROSITE" id="PS50848"/>
    </source>
</evidence>
<evidence type="ECO:0000256" key="5">
    <source>
        <dbReference type="ARBA" id="ARBA00023125"/>
    </source>
</evidence>
<evidence type="ECO:0000256" key="4">
    <source>
        <dbReference type="ARBA" id="ARBA00023054"/>
    </source>
</evidence>
<dbReference type="Pfam" id="PF25797">
    <property type="entry name" value="PDF2_C"/>
    <property type="match status" value="1"/>
</dbReference>
<proteinExistence type="inferred from homology"/>
<dbReference type="PROSITE" id="PS50071">
    <property type="entry name" value="HOMEOBOX_2"/>
    <property type="match status" value="1"/>
</dbReference>
<name>A0A6A2XJ62_HIBSY</name>
<organism evidence="14 15">
    <name type="scientific">Hibiscus syriacus</name>
    <name type="common">Rose of Sharon</name>
    <dbReference type="NCBI Taxonomy" id="106335"/>
    <lineage>
        <taxon>Eukaryota</taxon>
        <taxon>Viridiplantae</taxon>
        <taxon>Streptophyta</taxon>
        <taxon>Embryophyta</taxon>
        <taxon>Tracheophyta</taxon>
        <taxon>Spermatophyta</taxon>
        <taxon>Magnoliopsida</taxon>
        <taxon>eudicotyledons</taxon>
        <taxon>Gunneridae</taxon>
        <taxon>Pentapetalae</taxon>
        <taxon>rosids</taxon>
        <taxon>malvids</taxon>
        <taxon>Malvales</taxon>
        <taxon>Malvaceae</taxon>
        <taxon>Malvoideae</taxon>
        <taxon>Hibiscus</taxon>
    </lineage>
</organism>
<feature type="coiled-coil region" evidence="11">
    <location>
        <begin position="31"/>
        <end position="59"/>
    </location>
</feature>
<protein>
    <submittedName>
        <fullName evidence="14">KOM</fullName>
    </submittedName>
</protein>
<evidence type="ECO:0000259" key="12">
    <source>
        <dbReference type="PROSITE" id="PS50071"/>
    </source>
</evidence>
<evidence type="ECO:0000256" key="8">
    <source>
        <dbReference type="ARBA" id="ARBA00023242"/>
    </source>
</evidence>
<dbReference type="InterPro" id="IPR001356">
    <property type="entry name" value="HD"/>
</dbReference>